<dbReference type="PANTHER" id="PTHR12126:SF11">
    <property type="entry name" value="NADH DEHYDROGENASE [UBIQUINONE] 1 ALPHA SUBCOMPLEX SUBUNIT 9, MITOCHONDRIAL"/>
    <property type="match status" value="1"/>
</dbReference>
<accession>A0A3D9UP65</accession>
<dbReference type="InterPro" id="IPR036291">
    <property type="entry name" value="NAD(P)-bd_dom_sf"/>
</dbReference>
<dbReference type="InterPro" id="IPR051207">
    <property type="entry name" value="ComplexI_NDUFA9_subunit"/>
</dbReference>
<reference evidence="2 3" key="1">
    <citation type="submission" date="2018-08" db="EMBL/GenBank/DDBJ databases">
        <title>Sequencing the genomes of 1000 actinobacteria strains.</title>
        <authorList>
            <person name="Klenk H.-P."/>
        </authorList>
    </citation>
    <scope>NUCLEOTIDE SEQUENCE [LARGE SCALE GENOMIC DNA]</scope>
    <source>
        <strain evidence="2 3">DSM 22967</strain>
    </source>
</reference>
<dbReference type="InterPro" id="IPR016040">
    <property type="entry name" value="NAD(P)-bd_dom"/>
</dbReference>
<gene>
    <name evidence="2" type="ORF">DFJ65_2297</name>
</gene>
<sequence>MILVTGAGGYIGSRLVPRLLADGHRVRATFTSVSRANSLWWHEDPQVETVQMDVFDAASVDAAVEGVATAYYLIHGLADPDFERLDRLAAETLAQAATRAGVERVIYLSGLVPMLPASELSPHLRSRLEVEQVLTTRAPSTVTLRAAMVIGGGSTSLEIMRQLSNRLPAQPLPTWMNSRLQPISVVDALEALVGALDPRVPSRWYDIGGPTAIGYGMLLWEFGRAAGLRRRPRVFVPFLPEPLVADLAGALVGAPGSTVEALIDSLSHDMVCADDDFVTDLLPPGWQLMPLRESLQRAIVDSDSDCDRRDPMERMPHDAAWTASSDGMVRGLTRGLIRLTRR</sequence>
<evidence type="ECO:0000313" key="2">
    <source>
        <dbReference type="EMBL" id="REF31248.1"/>
    </source>
</evidence>
<keyword evidence="3" id="KW-1185">Reference proteome</keyword>
<proteinExistence type="predicted"/>
<feature type="domain" description="NAD(P)-binding" evidence="1">
    <location>
        <begin position="6"/>
        <end position="111"/>
    </location>
</feature>
<dbReference type="Gene3D" id="3.40.50.720">
    <property type="entry name" value="NAD(P)-binding Rossmann-like Domain"/>
    <property type="match status" value="1"/>
</dbReference>
<dbReference type="EMBL" id="QTUA01000001">
    <property type="protein sequence ID" value="REF31248.1"/>
    <property type="molecule type" value="Genomic_DNA"/>
</dbReference>
<dbReference type="Pfam" id="PF13460">
    <property type="entry name" value="NAD_binding_10"/>
    <property type="match status" value="1"/>
</dbReference>
<dbReference type="AlphaFoldDB" id="A0A3D9UP65"/>
<organism evidence="2 3">
    <name type="scientific">Calidifontibacter indicus</name>
    <dbReference type="NCBI Taxonomy" id="419650"/>
    <lineage>
        <taxon>Bacteria</taxon>
        <taxon>Bacillati</taxon>
        <taxon>Actinomycetota</taxon>
        <taxon>Actinomycetes</taxon>
        <taxon>Micrococcales</taxon>
        <taxon>Dermacoccaceae</taxon>
        <taxon>Calidifontibacter</taxon>
    </lineage>
</organism>
<name>A0A3D9UP65_9MICO</name>
<dbReference type="SUPFAM" id="SSF51735">
    <property type="entry name" value="NAD(P)-binding Rossmann-fold domains"/>
    <property type="match status" value="1"/>
</dbReference>
<dbReference type="PANTHER" id="PTHR12126">
    <property type="entry name" value="NADH-UBIQUINONE OXIDOREDUCTASE 39 KDA SUBUNIT-RELATED"/>
    <property type="match status" value="1"/>
</dbReference>
<comment type="caution">
    <text evidence="2">The sequence shown here is derived from an EMBL/GenBank/DDBJ whole genome shotgun (WGS) entry which is preliminary data.</text>
</comment>
<dbReference type="GO" id="GO:0044877">
    <property type="term" value="F:protein-containing complex binding"/>
    <property type="evidence" value="ECO:0007669"/>
    <property type="project" value="TreeGrafter"/>
</dbReference>
<evidence type="ECO:0000259" key="1">
    <source>
        <dbReference type="Pfam" id="PF13460"/>
    </source>
</evidence>
<evidence type="ECO:0000313" key="3">
    <source>
        <dbReference type="Proteomes" id="UP000256253"/>
    </source>
</evidence>
<dbReference type="Proteomes" id="UP000256253">
    <property type="component" value="Unassembled WGS sequence"/>
</dbReference>
<protein>
    <submittedName>
        <fullName evidence="2">Nucleoside-diphosphate-sugar epimerase</fullName>
    </submittedName>
</protein>